<sequence>MTILKDRKYASYLDVTCIPIDMHLLCTMKYGTKWDWFYTWDGTTSAIRNVQKCLAIEECSEWVGRWGAARAPHFIHESNAWSSRDSLTLLNVK</sequence>
<keyword evidence="2" id="KW-1185">Reference proteome</keyword>
<organism evidence="1 2">
    <name type="scientific">Escallonia herrerae</name>
    <dbReference type="NCBI Taxonomy" id="1293975"/>
    <lineage>
        <taxon>Eukaryota</taxon>
        <taxon>Viridiplantae</taxon>
        <taxon>Streptophyta</taxon>
        <taxon>Embryophyta</taxon>
        <taxon>Tracheophyta</taxon>
        <taxon>Spermatophyta</taxon>
        <taxon>Magnoliopsida</taxon>
        <taxon>eudicotyledons</taxon>
        <taxon>Gunneridae</taxon>
        <taxon>Pentapetalae</taxon>
        <taxon>asterids</taxon>
        <taxon>campanulids</taxon>
        <taxon>Escalloniales</taxon>
        <taxon>Escalloniaceae</taxon>
        <taxon>Escallonia</taxon>
    </lineage>
</organism>
<dbReference type="AlphaFoldDB" id="A0AA88W180"/>
<evidence type="ECO:0000313" key="1">
    <source>
        <dbReference type="EMBL" id="KAK3017979.1"/>
    </source>
</evidence>
<comment type="caution">
    <text evidence="1">The sequence shown here is derived from an EMBL/GenBank/DDBJ whole genome shotgun (WGS) entry which is preliminary data.</text>
</comment>
<name>A0AA88W180_9ASTE</name>
<protein>
    <submittedName>
        <fullName evidence="1">Uncharacterized protein</fullName>
    </submittedName>
</protein>
<accession>A0AA88W180</accession>
<gene>
    <name evidence="1" type="ORF">RJ639_002736</name>
</gene>
<proteinExistence type="predicted"/>
<feature type="non-terminal residue" evidence="1">
    <location>
        <position position="1"/>
    </location>
</feature>
<dbReference type="EMBL" id="JAVXUP010000964">
    <property type="protein sequence ID" value="KAK3017979.1"/>
    <property type="molecule type" value="Genomic_DNA"/>
</dbReference>
<evidence type="ECO:0000313" key="2">
    <source>
        <dbReference type="Proteomes" id="UP001188597"/>
    </source>
</evidence>
<dbReference type="Proteomes" id="UP001188597">
    <property type="component" value="Unassembled WGS sequence"/>
</dbReference>
<reference evidence="1" key="1">
    <citation type="submission" date="2022-12" db="EMBL/GenBank/DDBJ databases">
        <title>Draft genome assemblies for two species of Escallonia (Escalloniales).</title>
        <authorList>
            <person name="Chanderbali A."/>
            <person name="Dervinis C."/>
            <person name="Anghel I."/>
            <person name="Soltis D."/>
            <person name="Soltis P."/>
            <person name="Zapata F."/>
        </authorList>
    </citation>
    <scope>NUCLEOTIDE SEQUENCE</scope>
    <source>
        <strain evidence="1">UCBG64.0493</strain>
        <tissue evidence="1">Leaf</tissue>
    </source>
</reference>